<dbReference type="Proteomes" id="UP000245998">
    <property type="component" value="Unassembled WGS sequence"/>
</dbReference>
<accession>A0A2U1JYP8</accession>
<gene>
    <name evidence="2" type="ORF">DCC39_11585</name>
</gene>
<dbReference type="OrthoDB" id="2374094at2"/>
<reference evidence="2 3" key="1">
    <citation type="submission" date="2018-04" db="EMBL/GenBank/DDBJ databases">
        <title>Camelliibacillus theae gen. nov., sp. nov., isolated from Pu'er tea.</title>
        <authorList>
            <person name="Niu L."/>
        </authorList>
    </citation>
    <scope>NUCLEOTIDE SEQUENCE [LARGE SCALE GENOMIC DNA]</scope>
    <source>
        <strain evidence="2 3">T8</strain>
    </source>
</reference>
<dbReference type="Pfam" id="PF03551">
    <property type="entry name" value="PadR"/>
    <property type="match status" value="1"/>
</dbReference>
<dbReference type="InterPro" id="IPR036390">
    <property type="entry name" value="WH_DNA-bd_sf"/>
</dbReference>
<dbReference type="InterPro" id="IPR036388">
    <property type="entry name" value="WH-like_DNA-bd_sf"/>
</dbReference>
<evidence type="ECO:0000313" key="2">
    <source>
        <dbReference type="EMBL" id="PWA10350.1"/>
    </source>
</evidence>
<name>A0A2U1JYP8_9BACI</name>
<dbReference type="RefSeq" id="WP_116555064.1">
    <property type="nucleotide sequence ID" value="NZ_QCZG01000023.1"/>
</dbReference>
<dbReference type="AlphaFoldDB" id="A0A2U1JYP8"/>
<dbReference type="InterPro" id="IPR005149">
    <property type="entry name" value="Tscrpt_reg_PadR_N"/>
</dbReference>
<sequence>MYELLVLALLMKFPLHAYLISKIANDTIGPWEKFSRGTLSTLLNKLEKDGLIKEADSKSVPFPSKRSSRTFDITSKGRARFYELMMETEKGLGNYPKVFHIKAIYFEFLEEEDQLALINHYIRYCQKAINHIKEQQKEFDDNPEMVKPVQESSFYQTIRSLMDLQLEQWALELRWSNELKDQLKASITNKEKGE</sequence>
<evidence type="ECO:0000259" key="1">
    <source>
        <dbReference type="Pfam" id="PF03551"/>
    </source>
</evidence>
<keyword evidence="3" id="KW-1185">Reference proteome</keyword>
<dbReference type="SUPFAM" id="SSF46785">
    <property type="entry name" value="Winged helix' DNA-binding domain"/>
    <property type="match status" value="1"/>
</dbReference>
<comment type="caution">
    <text evidence="2">The sequence shown here is derived from an EMBL/GenBank/DDBJ whole genome shotgun (WGS) entry which is preliminary data.</text>
</comment>
<feature type="domain" description="Transcription regulator PadR N-terminal" evidence="1">
    <location>
        <begin position="6"/>
        <end position="81"/>
    </location>
</feature>
<dbReference type="EMBL" id="QCZG01000023">
    <property type="protein sequence ID" value="PWA10350.1"/>
    <property type="molecule type" value="Genomic_DNA"/>
</dbReference>
<evidence type="ECO:0000313" key="3">
    <source>
        <dbReference type="Proteomes" id="UP000245998"/>
    </source>
</evidence>
<dbReference type="Gene3D" id="1.10.10.10">
    <property type="entry name" value="Winged helix-like DNA-binding domain superfamily/Winged helix DNA-binding domain"/>
    <property type="match status" value="1"/>
</dbReference>
<organism evidence="2 3">
    <name type="scientific">Pueribacillus theae</name>
    <dbReference type="NCBI Taxonomy" id="2171751"/>
    <lineage>
        <taxon>Bacteria</taxon>
        <taxon>Bacillati</taxon>
        <taxon>Bacillota</taxon>
        <taxon>Bacilli</taxon>
        <taxon>Bacillales</taxon>
        <taxon>Bacillaceae</taxon>
        <taxon>Pueribacillus</taxon>
    </lineage>
</organism>
<protein>
    <recommendedName>
        <fullName evidence="1">Transcription regulator PadR N-terminal domain-containing protein</fullName>
    </recommendedName>
</protein>
<proteinExistence type="predicted"/>